<proteinExistence type="predicted"/>
<gene>
    <name evidence="1" type="ORF">FSB_LOCUS8145</name>
</gene>
<protein>
    <submittedName>
        <fullName evidence="1">Uncharacterized protein</fullName>
    </submittedName>
</protein>
<sequence>MSQFIREFREEASLLQRFNQQQQIIFLLITVGSTKKKRKGNMLLVALLGTSIGGRRPPWPHHGSSRLPEAKKPAKFTYQGKKLTKARIVHLGCIKHLFGVDVSSLGLHLGSVCPVRPWSGPSSVQSRSQFGRPRVFCCGPSDLLGVDLVSCPYYFGLGSVKPSSALIWSTTTHLSSFEPDPASTCSYSASEQSVSPWSDQSRLPQSAPSQPDLLSLCLDLLFGTDLSRLPRSAPSQPDLLSLCLDLLSLYFDLLFGTDLFCLGLYQLCLGLERSALLGLKQSAPQREPICQGTIKPHQLSS</sequence>
<evidence type="ECO:0000313" key="1">
    <source>
        <dbReference type="EMBL" id="SPC80263.1"/>
    </source>
</evidence>
<reference evidence="1" key="1">
    <citation type="submission" date="2018-02" db="EMBL/GenBank/DDBJ databases">
        <authorList>
            <person name="Cohen D.B."/>
            <person name="Kent A.D."/>
        </authorList>
    </citation>
    <scope>NUCLEOTIDE SEQUENCE</scope>
</reference>
<dbReference type="AlphaFoldDB" id="A0A2N9EZJ3"/>
<accession>A0A2N9EZJ3</accession>
<dbReference type="EMBL" id="OIVN01000441">
    <property type="protein sequence ID" value="SPC80263.1"/>
    <property type="molecule type" value="Genomic_DNA"/>
</dbReference>
<organism evidence="1">
    <name type="scientific">Fagus sylvatica</name>
    <name type="common">Beechnut</name>
    <dbReference type="NCBI Taxonomy" id="28930"/>
    <lineage>
        <taxon>Eukaryota</taxon>
        <taxon>Viridiplantae</taxon>
        <taxon>Streptophyta</taxon>
        <taxon>Embryophyta</taxon>
        <taxon>Tracheophyta</taxon>
        <taxon>Spermatophyta</taxon>
        <taxon>Magnoliopsida</taxon>
        <taxon>eudicotyledons</taxon>
        <taxon>Gunneridae</taxon>
        <taxon>Pentapetalae</taxon>
        <taxon>rosids</taxon>
        <taxon>fabids</taxon>
        <taxon>Fagales</taxon>
        <taxon>Fagaceae</taxon>
        <taxon>Fagus</taxon>
    </lineage>
</organism>
<name>A0A2N9EZJ3_FAGSY</name>